<accession>A0AA36JTG0</accession>
<dbReference type="InterPro" id="IPR013830">
    <property type="entry name" value="SGNH_hydro"/>
</dbReference>
<sequence length="802" mass="87719">MTLPAGGVQAKPGLRTGQRVVLHGLAKAELNGHRGVVVRWREDCGRYAVRVAGKEMGLRPENLKPEGGAAVAQEMAKKLSAKVGDGSMYNPEAYSRIPGAGPKMTHWVGQVKAGRRVMVRAEETSAEAEPVPLWFGDQGFVNSAPVDVALLLEDVGDDVDAWPSALQRALRRFPEAAGRLRQVKKDGKLSWKIFLNNGGVPFTTASVPPCGLPSAEALQLACQDDSSGFFDTGMAEGEEEPLLRVKLIHEEGTARGLLAVSFHHVLCDIFGLAALLRAWHGELDVSASGTWEPLSHDRGAAQAAFDAAEVAEAPEVWPLHSRATERWCFLARRLRSGLRGRPDGAATLCFAVPEVKAAGGASNFEALVCGLAQRLRRHWVLVTKDYRAALGKAAPGQGLERLFANVVTHGVSFSPDGSLQEACAAMRRAIDAVSLGYVRWHSEQDHAQGLPNIFGALCVNTWGQALSSLDFVQAYAIGMRSVDERAARMCFPLDAAYMQVLPQPSGMQRILLTMPVTEIEDFLKDLPAEYEAPHISEMRTHAFRAPLPASVLDRLNPAVETHHIVARVACVGDSITFCGYPKLLQAHFDRAGMNVQVRNFGLCGATALRFADVPYWEARKLEDVRVWRPHFLVTMFGTNDAKISNWDAQSFEQDYRDFCVQFLQRMEPRPEILLALPPPAYENDLEIQQDVVNTHLPSAIQRVAEAAASVINTPMEEQARRGRTTVPPELLARASVLDTFALLGGEKLSRPGYFADGIHPNERGTKLLGLSIFAELRAKVSKYLRKRADEAAKEVPDNPLGL</sequence>
<protein>
    <recommendedName>
        <fullName evidence="1">SGNH hydrolase-type esterase domain-containing protein</fullName>
    </recommendedName>
</protein>
<dbReference type="Proteomes" id="UP001178507">
    <property type="component" value="Unassembled WGS sequence"/>
</dbReference>
<reference evidence="2" key="1">
    <citation type="submission" date="2023-08" db="EMBL/GenBank/DDBJ databases">
        <authorList>
            <person name="Chen Y."/>
            <person name="Shah S."/>
            <person name="Dougan E. K."/>
            <person name="Thang M."/>
            <person name="Chan C."/>
        </authorList>
    </citation>
    <scope>NUCLEOTIDE SEQUENCE</scope>
</reference>
<dbReference type="InterPro" id="IPR036514">
    <property type="entry name" value="SGNH_hydro_sf"/>
</dbReference>
<comment type="caution">
    <text evidence="2">The sequence shown here is derived from an EMBL/GenBank/DDBJ whole genome shotgun (WGS) entry which is preliminary data.</text>
</comment>
<evidence type="ECO:0000313" key="3">
    <source>
        <dbReference type="Proteomes" id="UP001178507"/>
    </source>
</evidence>
<gene>
    <name evidence="2" type="ORF">EVOR1521_LOCUS31663</name>
</gene>
<dbReference type="PANTHER" id="PTHR30383">
    <property type="entry name" value="THIOESTERASE 1/PROTEASE 1/LYSOPHOSPHOLIPASE L1"/>
    <property type="match status" value="1"/>
</dbReference>
<name>A0AA36JTG0_9DINO</name>
<evidence type="ECO:0000259" key="1">
    <source>
        <dbReference type="Pfam" id="PF13472"/>
    </source>
</evidence>
<dbReference type="SUPFAM" id="SSF52266">
    <property type="entry name" value="SGNH hydrolase"/>
    <property type="match status" value="1"/>
</dbReference>
<evidence type="ECO:0000313" key="2">
    <source>
        <dbReference type="EMBL" id="CAJ1410953.1"/>
    </source>
</evidence>
<dbReference type="Gene3D" id="3.30.559.10">
    <property type="entry name" value="Chloramphenicol acetyltransferase-like domain"/>
    <property type="match status" value="1"/>
</dbReference>
<keyword evidence="3" id="KW-1185">Reference proteome</keyword>
<dbReference type="Gene3D" id="3.40.50.1110">
    <property type="entry name" value="SGNH hydrolase"/>
    <property type="match status" value="1"/>
</dbReference>
<dbReference type="InterPro" id="IPR051532">
    <property type="entry name" value="Ester_Hydrolysis_Enzymes"/>
</dbReference>
<proteinExistence type="predicted"/>
<dbReference type="InterPro" id="IPR023213">
    <property type="entry name" value="CAT-like_dom_sf"/>
</dbReference>
<dbReference type="Pfam" id="PF02458">
    <property type="entry name" value="Transferase"/>
    <property type="match status" value="1"/>
</dbReference>
<dbReference type="AlphaFoldDB" id="A0AA36JTG0"/>
<feature type="domain" description="SGNH hydrolase-type esterase" evidence="1">
    <location>
        <begin position="570"/>
        <end position="766"/>
    </location>
</feature>
<dbReference type="EMBL" id="CAUJNA010003849">
    <property type="protein sequence ID" value="CAJ1410953.1"/>
    <property type="molecule type" value="Genomic_DNA"/>
</dbReference>
<organism evidence="2 3">
    <name type="scientific">Effrenium voratum</name>
    <dbReference type="NCBI Taxonomy" id="2562239"/>
    <lineage>
        <taxon>Eukaryota</taxon>
        <taxon>Sar</taxon>
        <taxon>Alveolata</taxon>
        <taxon>Dinophyceae</taxon>
        <taxon>Suessiales</taxon>
        <taxon>Symbiodiniaceae</taxon>
        <taxon>Effrenium</taxon>
    </lineage>
</organism>
<dbReference type="Pfam" id="PF13472">
    <property type="entry name" value="Lipase_GDSL_2"/>
    <property type="match status" value="1"/>
</dbReference>